<comment type="catalytic activity">
    <reaction evidence="12 13">
        <text>DNA(n) + a 2'-deoxyribonucleoside 5'-triphosphate = DNA(n+1) + diphosphate</text>
        <dbReference type="Rhea" id="RHEA:22508"/>
        <dbReference type="Rhea" id="RHEA-COMP:17339"/>
        <dbReference type="Rhea" id="RHEA-COMP:17340"/>
        <dbReference type="ChEBI" id="CHEBI:33019"/>
        <dbReference type="ChEBI" id="CHEBI:61560"/>
        <dbReference type="ChEBI" id="CHEBI:173112"/>
        <dbReference type="EC" id="2.7.7.7"/>
    </reaction>
</comment>
<feature type="active site" evidence="13">
    <location>
        <position position="106"/>
    </location>
</feature>
<dbReference type="Gene3D" id="1.10.150.20">
    <property type="entry name" value="5' to 3' exonuclease, C-terminal subdomain"/>
    <property type="match status" value="1"/>
</dbReference>
<dbReference type="SUPFAM" id="SSF56672">
    <property type="entry name" value="DNA/RNA polymerases"/>
    <property type="match status" value="1"/>
</dbReference>
<feature type="site" description="Substrate discrimination" evidence="13">
    <location>
        <position position="14"/>
    </location>
</feature>
<evidence type="ECO:0000256" key="10">
    <source>
        <dbReference type="ARBA" id="ARBA00023125"/>
    </source>
</evidence>
<dbReference type="PROSITE" id="PS50173">
    <property type="entry name" value="UMUC"/>
    <property type="match status" value="1"/>
</dbReference>
<organism evidence="15 16">
    <name type="scientific">Hazenella coriacea</name>
    <dbReference type="NCBI Taxonomy" id="1179467"/>
    <lineage>
        <taxon>Bacteria</taxon>
        <taxon>Bacillati</taxon>
        <taxon>Bacillota</taxon>
        <taxon>Bacilli</taxon>
        <taxon>Bacillales</taxon>
        <taxon>Thermoactinomycetaceae</taxon>
        <taxon>Hazenella</taxon>
    </lineage>
</organism>
<dbReference type="Gene3D" id="3.30.1490.100">
    <property type="entry name" value="DNA polymerase, Y-family, little finger domain"/>
    <property type="match status" value="1"/>
</dbReference>
<evidence type="ECO:0000256" key="7">
    <source>
        <dbReference type="ARBA" id="ARBA00022723"/>
    </source>
</evidence>
<name>A0A4R3L5Y7_9BACL</name>
<accession>A0A4R3L5Y7</accession>
<dbReference type="Gene3D" id="3.40.1170.60">
    <property type="match status" value="1"/>
</dbReference>
<dbReference type="PANTHER" id="PTHR11076:SF35">
    <property type="entry name" value="DNA REPAIR PROTEIN HOMOLOG YOBH"/>
    <property type="match status" value="1"/>
</dbReference>
<dbReference type="EC" id="2.7.7.7" evidence="13"/>
<evidence type="ECO:0000313" key="16">
    <source>
        <dbReference type="Proteomes" id="UP000294937"/>
    </source>
</evidence>
<dbReference type="InterPro" id="IPR043128">
    <property type="entry name" value="Rev_trsase/Diguanyl_cyclase"/>
</dbReference>
<proteinExistence type="inferred from homology"/>
<keyword evidence="8 13" id="KW-0227">DNA damage</keyword>
<keyword evidence="9 13" id="KW-0460">Magnesium</keyword>
<evidence type="ECO:0000256" key="4">
    <source>
        <dbReference type="ARBA" id="ARBA00022679"/>
    </source>
</evidence>
<protein>
    <recommendedName>
        <fullName evidence="13">DNA polymerase IV</fullName>
        <shortName evidence="13">Pol IV</shortName>
        <ecNumber evidence="13">2.7.7.7</ecNumber>
    </recommendedName>
</protein>
<dbReference type="Proteomes" id="UP000294937">
    <property type="component" value="Unassembled WGS sequence"/>
</dbReference>
<comment type="cofactor">
    <cofactor evidence="13">
        <name>Mg(2+)</name>
        <dbReference type="ChEBI" id="CHEBI:18420"/>
    </cofactor>
    <text evidence="13">Binds 2 magnesium ions per subunit.</text>
</comment>
<dbReference type="Pfam" id="PF11799">
    <property type="entry name" value="IMS_C"/>
    <property type="match status" value="1"/>
</dbReference>
<feature type="binding site" evidence="13">
    <location>
        <position position="9"/>
    </location>
    <ligand>
        <name>Mg(2+)</name>
        <dbReference type="ChEBI" id="CHEBI:18420"/>
    </ligand>
</feature>
<gene>
    <name evidence="13" type="primary">dinB</name>
    <name evidence="15" type="ORF">EDD58_103529</name>
</gene>
<dbReference type="Pfam" id="PF21999">
    <property type="entry name" value="IMS_HHH_1"/>
    <property type="match status" value="1"/>
</dbReference>
<evidence type="ECO:0000256" key="3">
    <source>
        <dbReference type="ARBA" id="ARBA00022490"/>
    </source>
</evidence>
<dbReference type="HAMAP" id="MF_01113">
    <property type="entry name" value="DNApol_IV"/>
    <property type="match status" value="1"/>
</dbReference>
<dbReference type="Gene3D" id="3.30.70.270">
    <property type="match status" value="1"/>
</dbReference>
<dbReference type="InterPro" id="IPR001126">
    <property type="entry name" value="UmuC"/>
</dbReference>
<keyword evidence="11 13" id="KW-0234">DNA repair</keyword>
<dbReference type="InterPro" id="IPR022880">
    <property type="entry name" value="DNApol_IV"/>
</dbReference>
<evidence type="ECO:0000256" key="6">
    <source>
        <dbReference type="ARBA" id="ARBA00022705"/>
    </source>
</evidence>
<evidence type="ECO:0000256" key="12">
    <source>
        <dbReference type="ARBA" id="ARBA00049244"/>
    </source>
</evidence>
<evidence type="ECO:0000313" key="15">
    <source>
        <dbReference type="EMBL" id="TCS95103.1"/>
    </source>
</evidence>
<dbReference type="GO" id="GO:0009432">
    <property type="term" value="P:SOS response"/>
    <property type="evidence" value="ECO:0007669"/>
    <property type="project" value="TreeGrafter"/>
</dbReference>
<dbReference type="GO" id="GO:0003684">
    <property type="term" value="F:damaged DNA binding"/>
    <property type="evidence" value="ECO:0007669"/>
    <property type="project" value="InterPro"/>
</dbReference>
<keyword evidence="16" id="KW-1185">Reference proteome</keyword>
<keyword evidence="7 13" id="KW-0479">Metal-binding</keyword>
<feature type="binding site" evidence="13">
    <location>
        <position position="105"/>
    </location>
    <ligand>
        <name>Mg(2+)</name>
        <dbReference type="ChEBI" id="CHEBI:18420"/>
    </ligand>
</feature>
<dbReference type="GO" id="GO:0005829">
    <property type="term" value="C:cytosol"/>
    <property type="evidence" value="ECO:0007669"/>
    <property type="project" value="TreeGrafter"/>
</dbReference>
<dbReference type="InterPro" id="IPR017961">
    <property type="entry name" value="DNA_pol_Y-fam_little_finger"/>
</dbReference>
<reference evidence="15 16" key="1">
    <citation type="submission" date="2019-03" db="EMBL/GenBank/DDBJ databases">
        <title>Genomic Encyclopedia of Type Strains, Phase IV (KMG-IV): sequencing the most valuable type-strain genomes for metagenomic binning, comparative biology and taxonomic classification.</title>
        <authorList>
            <person name="Goeker M."/>
        </authorList>
    </citation>
    <scope>NUCLEOTIDE SEQUENCE [LARGE SCALE GENOMIC DNA]</scope>
    <source>
        <strain evidence="15 16">DSM 45707</strain>
    </source>
</reference>
<evidence type="ECO:0000256" key="2">
    <source>
        <dbReference type="ARBA" id="ARBA00010945"/>
    </source>
</evidence>
<keyword evidence="5 13" id="KW-0548">Nucleotidyltransferase</keyword>
<keyword evidence="3 13" id="KW-0963">Cytoplasm</keyword>
<dbReference type="GO" id="GO:0006281">
    <property type="term" value="P:DNA repair"/>
    <property type="evidence" value="ECO:0007669"/>
    <property type="project" value="UniProtKB-UniRule"/>
</dbReference>
<evidence type="ECO:0000256" key="11">
    <source>
        <dbReference type="ARBA" id="ARBA00023204"/>
    </source>
</evidence>
<dbReference type="GO" id="GO:0003887">
    <property type="term" value="F:DNA-directed DNA polymerase activity"/>
    <property type="evidence" value="ECO:0007669"/>
    <property type="project" value="UniProtKB-UniRule"/>
</dbReference>
<dbReference type="SUPFAM" id="SSF100879">
    <property type="entry name" value="Lesion bypass DNA polymerase (Y-family), little finger domain"/>
    <property type="match status" value="1"/>
</dbReference>
<evidence type="ECO:0000256" key="13">
    <source>
        <dbReference type="HAMAP-Rule" id="MF_01113"/>
    </source>
</evidence>
<comment type="subunit">
    <text evidence="13">Monomer.</text>
</comment>
<dbReference type="NCBIfam" id="NF002848">
    <property type="entry name" value="PRK03103.1"/>
    <property type="match status" value="1"/>
</dbReference>
<keyword evidence="13" id="KW-0515">Mutator protein</keyword>
<keyword evidence="6 13" id="KW-0235">DNA replication</keyword>
<dbReference type="RefSeq" id="WP_131924455.1">
    <property type="nucleotide sequence ID" value="NZ_SMAG01000003.1"/>
</dbReference>
<keyword evidence="4 13" id="KW-0808">Transferase</keyword>
<dbReference type="GO" id="GO:0042276">
    <property type="term" value="P:error-prone translesion synthesis"/>
    <property type="evidence" value="ECO:0007669"/>
    <property type="project" value="TreeGrafter"/>
</dbReference>
<comment type="subcellular location">
    <subcellularLocation>
        <location evidence="1 13">Cytoplasm</location>
    </subcellularLocation>
</comment>
<comment type="caution">
    <text evidence="15">The sequence shown here is derived from an EMBL/GenBank/DDBJ whole genome shotgun (WGS) entry which is preliminary data.</text>
</comment>
<dbReference type="GO" id="GO:0000287">
    <property type="term" value="F:magnesium ion binding"/>
    <property type="evidence" value="ECO:0007669"/>
    <property type="project" value="UniProtKB-UniRule"/>
</dbReference>
<comment type="similarity">
    <text evidence="2 13">Belongs to the DNA polymerase type-Y family.</text>
</comment>
<evidence type="ECO:0000259" key="14">
    <source>
        <dbReference type="PROSITE" id="PS50173"/>
    </source>
</evidence>
<dbReference type="InterPro" id="IPR036775">
    <property type="entry name" value="DNA_pol_Y-fam_lit_finger_sf"/>
</dbReference>
<feature type="domain" description="UmuC" evidence="14">
    <location>
        <begin position="5"/>
        <end position="190"/>
    </location>
</feature>
<sequence>MEPVIFLVDMQSFYASVEKALRPELKERPLVVSGDPERRHGVVLAACPIAKSYGIKNAETLWEAQKSCPQLVVVRPRMKLYLNMSLRITEILEQFSDQVEPYSIDEQFIAVHGSQQLFGKPEEIAVKIQKEIQQQIKVYARVGIGPNKVLAKMACDHFAKKNESGIFWLTHENMEEYLWPLPIGKLFGVGSRMNRHLQRIGIRTIGELAQFPLERLKKRWGINGHVLWMTANGIDSSPVTKQTFQQQKAVGHHMTLPRDYRTEEEIQVVLLELCEEVCRRTRHHHLMGQTIHVGCRSANFDRPTGFYRQMKLPEPTNQTMVIFKYAWQLFRKFWDEQPIRSLGISLSQLQQDDTIQLNLFNPHQEKQVKLGYVMDEIKERFGTTAILRASSLTSAGQAVERSRKIGGHYK</sequence>
<dbReference type="InterPro" id="IPR043502">
    <property type="entry name" value="DNA/RNA_pol_sf"/>
</dbReference>
<keyword evidence="13" id="KW-0239">DNA-directed DNA polymerase</keyword>
<dbReference type="AlphaFoldDB" id="A0A4R3L5Y7"/>
<comment type="function">
    <text evidence="13">Poorly processive, error-prone DNA polymerase involved in untargeted mutagenesis. Copies undamaged DNA at stalled replication forks, which arise in vivo from mismatched or misaligned primer ends. These misaligned primers can be extended by PolIV. Exhibits no 3'-5' exonuclease (proofreading) activity. May be involved in translesional synthesis, in conjunction with the beta clamp from PolIII.</text>
</comment>
<dbReference type="InterPro" id="IPR053848">
    <property type="entry name" value="IMS_HHH_1"/>
</dbReference>
<dbReference type="EMBL" id="SMAG01000003">
    <property type="protein sequence ID" value="TCS95103.1"/>
    <property type="molecule type" value="Genomic_DNA"/>
</dbReference>
<dbReference type="GO" id="GO:0006261">
    <property type="term" value="P:DNA-templated DNA replication"/>
    <property type="evidence" value="ECO:0007669"/>
    <property type="project" value="UniProtKB-UniRule"/>
</dbReference>
<evidence type="ECO:0000256" key="1">
    <source>
        <dbReference type="ARBA" id="ARBA00004496"/>
    </source>
</evidence>
<evidence type="ECO:0000256" key="8">
    <source>
        <dbReference type="ARBA" id="ARBA00022763"/>
    </source>
</evidence>
<dbReference type="Pfam" id="PF00817">
    <property type="entry name" value="IMS"/>
    <property type="match status" value="1"/>
</dbReference>
<dbReference type="InterPro" id="IPR050116">
    <property type="entry name" value="DNA_polymerase-Y"/>
</dbReference>
<evidence type="ECO:0000256" key="5">
    <source>
        <dbReference type="ARBA" id="ARBA00022695"/>
    </source>
</evidence>
<keyword evidence="10 13" id="KW-0238">DNA-binding</keyword>
<dbReference type="CDD" id="cd01700">
    <property type="entry name" value="PolY_Pol_V_umuC"/>
    <property type="match status" value="1"/>
</dbReference>
<dbReference type="OrthoDB" id="9808813at2"/>
<evidence type="ECO:0000256" key="9">
    <source>
        <dbReference type="ARBA" id="ARBA00022842"/>
    </source>
</evidence>
<dbReference type="PANTHER" id="PTHR11076">
    <property type="entry name" value="DNA REPAIR POLYMERASE UMUC / TRANSFERASE FAMILY MEMBER"/>
    <property type="match status" value="1"/>
</dbReference>